<reference evidence="5 6" key="1">
    <citation type="submission" date="2019-03" db="EMBL/GenBank/DDBJ databases">
        <title>Sequencing the genomes of 1000 actinobacteria strains.</title>
        <authorList>
            <person name="Klenk H.-P."/>
        </authorList>
    </citation>
    <scope>NUCLEOTIDE SEQUENCE [LARGE SCALE GENOMIC DNA]</scope>
    <source>
        <strain evidence="5 6">DSM 43805</strain>
    </source>
</reference>
<dbReference type="InterPro" id="IPR000843">
    <property type="entry name" value="HTH_LacI"/>
</dbReference>
<dbReference type="CDD" id="cd01392">
    <property type="entry name" value="HTH_LacI"/>
    <property type="match status" value="1"/>
</dbReference>
<dbReference type="PANTHER" id="PTHR30146:SF109">
    <property type="entry name" value="HTH-TYPE TRANSCRIPTIONAL REGULATOR GALS"/>
    <property type="match status" value="1"/>
</dbReference>
<dbReference type="OrthoDB" id="3208777at2"/>
<gene>
    <name evidence="5" type="ORF">C8E87_6125</name>
</gene>
<dbReference type="InterPro" id="IPR046335">
    <property type="entry name" value="LacI/GalR-like_sensor"/>
</dbReference>
<evidence type="ECO:0000256" key="1">
    <source>
        <dbReference type="ARBA" id="ARBA00023015"/>
    </source>
</evidence>
<dbReference type="SMART" id="SM00354">
    <property type="entry name" value="HTH_LACI"/>
    <property type="match status" value="1"/>
</dbReference>
<dbReference type="RefSeq" id="WP_133876256.1">
    <property type="nucleotide sequence ID" value="NZ_BOMD01000062.1"/>
</dbReference>
<evidence type="ECO:0000256" key="3">
    <source>
        <dbReference type="ARBA" id="ARBA00023163"/>
    </source>
</evidence>
<dbReference type="PROSITE" id="PS50932">
    <property type="entry name" value="HTH_LACI_2"/>
    <property type="match status" value="1"/>
</dbReference>
<dbReference type="Pfam" id="PF00356">
    <property type="entry name" value="LacI"/>
    <property type="match status" value="1"/>
</dbReference>
<keyword evidence="1" id="KW-0805">Transcription regulation</keyword>
<dbReference type="CDD" id="cd06267">
    <property type="entry name" value="PBP1_LacI_sugar_binding-like"/>
    <property type="match status" value="1"/>
</dbReference>
<comment type="caution">
    <text evidence="5">The sequence shown here is derived from an EMBL/GenBank/DDBJ whole genome shotgun (WGS) entry which is preliminary data.</text>
</comment>
<dbReference type="SUPFAM" id="SSF53822">
    <property type="entry name" value="Periplasmic binding protein-like I"/>
    <property type="match status" value="1"/>
</dbReference>
<keyword evidence="6" id="KW-1185">Reference proteome</keyword>
<dbReference type="PROSITE" id="PS00356">
    <property type="entry name" value="HTH_LACI_1"/>
    <property type="match status" value="1"/>
</dbReference>
<dbReference type="Gene3D" id="1.10.260.40">
    <property type="entry name" value="lambda repressor-like DNA-binding domains"/>
    <property type="match status" value="1"/>
</dbReference>
<organism evidence="5 6">
    <name type="scientific">Paractinoplanes brasiliensis</name>
    <dbReference type="NCBI Taxonomy" id="52695"/>
    <lineage>
        <taxon>Bacteria</taxon>
        <taxon>Bacillati</taxon>
        <taxon>Actinomycetota</taxon>
        <taxon>Actinomycetes</taxon>
        <taxon>Micromonosporales</taxon>
        <taxon>Micromonosporaceae</taxon>
        <taxon>Paractinoplanes</taxon>
    </lineage>
</organism>
<protein>
    <submittedName>
        <fullName evidence="5">LacI family transcriptional regulator</fullName>
    </submittedName>
</protein>
<dbReference type="InterPro" id="IPR028082">
    <property type="entry name" value="Peripla_BP_I"/>
</dbReference>
<dbReference type="Gene3D" id="3.40.50.2300">
    <property type="match status" value="2"/>
</dbReference>
<evidence type="ECO:0000313" key="6">
    <source>
        <dbReference type="Proteomes" id="UP000294901"/>
    </source>
</evidence>
<dbReference type="GO" id="GO:0003700">
    <property type="term" value="F:DNA-binding transcription factor activity"/>
    <property type="evidence" value="ECO:0007669"/>
    <property type="project" value="TreeGrafter"/>
</dbReference>
<name>A0A4R6K529_9ACTN</name>
<dbReference type="PANTHER" id="PTHR30146">
    <property type="entry name" value="LACI-RELATED TRANSCRIPTIONAL REPRESSOR"/>
    <property type="match status" value="1"/>
</dbReference>
<dbReference type="InterPro" id="IPR010982">
    <property type="entry name" value="Lambda_DNA-bd_dom_sf"/>
</dbReference>
<evidence type="ECO:0000259" key="4">
    <source>
        <dbReference type="PROSITE" id="PS50932"/>
    </source>
</evidence>
<dbReference type="AlphaFoldDB" id="A0A4R6K529"/>
<dbReference type="GO" id="GO:0000976">
    <property type="term" value="F:transcription cis-regulatory region binding"/>
    <property type="evidence" value="ECO:0007669"/>
    <property type="project" value="TreeGrafter"/>
</dbReference>
<dbReference type="Proteomes" id="UP000294901">
    <property type="component" value="Unassembled WGS sequence"/>
</dbReference>
<sequence>MTTERNRASGRPTLEEVAVRAGVGRGTVSRVVNGSAQVSPRARQAVEDAIQELGYVPNRAARTLVTQRTDSIALVIFESGERFFAEPFFGRIVQSISSVLVARNLQMVLMIAQAPEERRRLEGYLTRQHVDGALLLSLHGDDPLPAVLEERGVATVRAGRPTYAERGTYVDADNRVGAREAVSYLWSRGRRRIAAITGPLDMAAGIARLEGYRDVVGDGPVAFGDFSEESGAAAMWRLLEQHPDLDAVFAASDMMAAGAMQVLRQHGRRVPDDVAVVGFDDSVIARHTDPPLTSVDQPIAEMGREMVRLLLAKIDGDEVGETEIVLPTNLVIRGSA</sequence>
<evidence type="ECO:0000313" key="5">
    <source>
        <dbReference type="EMBL" id="TDO42355.1"/>
    </source>
</evidence>
<keyword evidence="2" id="KW-0238">DNA-binding</keyword>
<feature type="domain" description="HTH lacI-type" evidence="4">
    <location>
        <begin position="12"/>
        <end position="66"/>
    </location>
</feature>
<dbReference type="Pfam" id="PF13377">
    <property type="entry name" value="Peripla_BP_3"/>
    <property type="match status" value="1"/>
</dbReference>
<proteinExistence type="predicted"/>
<dbReference type="EMBL" id="SNWR01000001">
    <property type="protein sequence ID" value="TDO42355.1"/>
    <property type="molecule type" value="Genomic_DNA"/>
</dbReference>
<evidence type="ECO:0000256" key="2">
    <source>
        <dbReference type="ARBA" id="ARBA00023125"/>
    </source>
</evidence>
<accession>A0A4R6K529</accession>
<keyword evidence="3" id="KW-0804">Transcription</keyword>
<dbReference type="SUPFAM" id="SSF47413">
    <property type="entry name" value="lambda repressor-like DNA-binding domains"/>
    <property type="match status" value="1"/>
</dbReference>